<organism evidence="1 2">
    <name type="scientific">Dillenia turbinata</name>
    <dbReference type="NCBI Taxonomy" id="194707"/>
    <lineage>
        <taxon>Eukaryota</taxon>
        <taxon>Viridiplantae</taxon>
        <taxon>Streptophyta</taxon>
        <taxon>Embryophyta</taxon>
        <taxon>Tracheophyta</taxon>
        <taxon>Spermatophyta</taxon>
        <taxon>Magnoliopsida</taxon>
        <taxon>eudicotyledons</taxon>
        <taxon>Gunneridae</taxon>
        <taxon>Pentapetalae</taxon>
        <taxon>Dilleniales</taxon>
        <taxon>Dilleniaceae</taxon>
        <taxon>Dillenia</taxon>
    </lineage>
</organism>
<proteinExistence type="predicted"/>
<evidence type="ECO:0000313" key="1">
    <source>
        <dbReference type="EMBL" id="KAK6914303.1"/>
    </source>
</evidence>
<comment type="caution">
    <text evidence="1">The sequence shown here is derived from an EMBL/GenBank/DDBJ whole genome shotgun (WGS) entry which is preliminary data.</text>
</comment>
<evidence type="ECO:0000313" key="2">
    <source>
        <dbReference type="Proteomes" id="UP001370490"/>
    </source>
</evidence>
<dbReference type="Proteomes" id="UP001370490">
    <property type="component" value="Unassembled WGS sequence"/>
</dbReference>
<dbReference type="AlphaFoldDB" id="A0AAN8UCG8"/>
<gene>
    <name evidence="1" type="ORF">RJ641_021624</name>
</gene>
<accession>A0AAN8UCG8</accession>
<feature type="non-terminal residue" evidence="1">
    <location>
        <position position="228"/>
    </location>
</feature>
<protein>
    <submittedName>
        <fullName evidence="1">Uncharacterized protein</fullName>
    </submittedName>
</protein>
<sequence length="228" mass="26223">MEQRKWEELKVDCLVNVFRRLGMETLLWIFHLYASHAPFGDKLIDRYQLKYFSITAFIKFVIGHGERCVTLVELTSCCTEEALVFVANERPALRSLALPSALLLKQSALIPKLTCKWKILEVLRLEGIFDMSSILPEISHHCNIFVELSDVVHGSEKGSDDCLKTILEGWNELVLLHVRDCIGFKETDEETLNLAAHVDVFMSEGSRTKIWCWECVDLFCICMTYNET</sequence>
<reference evidence="1 2" key="1">
    <citation type="submission" date="2023-12" db="EMBL/GenBank/DDBJ databases">
        <title>A high-quality genome assembly for Dillenia turbinata (Dilleniales).</title>
        <authorList>
            <person name="Chanderbali A."/>
        </authorList>
    </citation>
    <scope>NUCLEOTIDE SEQUENCE [LARGE SCALE GENOMIC DNA]</scope>
    <source>
        <strain evidence="1">LSX21</strain>
        <tissue evidence="1">Leaf</tissue>
    </source>
</reference>
<name>A0AAN8UCG8_9MAGN</name>
<keyword evidence="2" id="KW-1185">Reference proteome</keyword>
<dbReference type="EMBL" id="JBAMMX010000026">
    <property type="protein sequence ID" value="KAK6914303.1"/>
    <property type="molecule type" value="Genomic_DNA"/>
</dbReference>